<proteinExistence type="inferred from homology"/>
<dbReference type="AlphaFoldDB" id="A0A9W8C9P7"/>
<reference evidence="4" key="1">
    <citation type="submission" date="2021-02" db="EMBL/GenBank/DDBJ databases">
        <title>Comparative genomics reveals that relaxation of natural selection precedes convergent phenotypic evolution of cavefish.</title>
        <authorList>
            <person name="Peng Z."/>
        </authorList>
    </citation>
    <scope>NUCLEOTIDE SEQUENCE</scope>
    <source>
        <tissue evidence="4">Muscle</tissue>
    </source>
</reference>
<comment type="caution">
    <text evidence="4">The sequence shown here is derived from an EMBL/GenBank/DDBJ whole genome shotgun (WGS) entry which is preliminary data.</text>
</comment>
<accession>A0A9W8C9P7</accession>
<sequence length="162" mass="18888">MTEEVDENVLDSLSDIEKHYTIFAGSSEDDVAYAKVFWSSLFLQPPLESRLVSADIRQRLKVAKAPQSTNAACKLASWPETDDIQHNAYLKQKQEEKHRYMEMAKKRDQIIDLLKRQRNQRIKKEMISLQHKSRKGYPLERLAPKTLSSPLDEDQKDVMKLQ</sequence>
<organism evidence="4 5">
    <name type="scientific">Triplophysa rosa</name>
    <name type="common">Cave loach</name>
    <dbReference type="NCBI Taxonomy" id="992332"/>
    <lineage>
        <taxon>Eukaryota</taxon>
        <taxon>Metazoa</taxon>
        <taxon>Chordata</taxon>
        <taxon>Craniata</taxon>
        <taxon>Vertebrata</taxon>
        <taxon>Euteleostomi</taxon>
        <taxon>Actinopterygii</taxon>
        <taxon>Neopterygii</taxon>
        <taxon>Teleostei</taxon>
        <taxon>Ostariophysi</taxon>
        <taxon>Cypriniformes</taxon>
        <taxon>Nemacheilidae</taxon>
        <taxon>Triplophysa</taxon>
    </lineage>
</organism>
<dbReference type="EMBL" id="JAFHDT010000002">
    <property type="protein sequence ID" value="KAI7812621.1"/>
    <property type="molecule type" value="Genomic_DNA"/>
</dbReference>
<name>A0A9W8C9P7_TRIRA</name>
<evidence type="ECO:0000256" key="2">
    <source>
        <dbReference type="ARBA" id="ARBA00023657"/>
    </source>
</evidence>
<feature type="region of interest" description="Disordered" evidence="3">
    <location>
        <begin position="125"/>
        <end position="162"/>
    </location>
</feature>
<evidence type="ECO:0000256" key="1">
    <source>
        <dbReference type="ARBA" id="ARBA00023451"/>
    </source>
</evidence>
<evidence type="ECO:0000313" key="5">
    <source>
        <dbReference type="Proteomes" id="UP001059041"/>
    </source>
</evidence>
<dbReference type="GO" id="GO:0060271">
    <property type="term" value="P:cilium assembly"/>
    <property type="evidence" value="ECO:0007669"/>
    <property type="project" value="InterPro"/>
</dbReference>
<evidence type="ECO:0000256" key="3">
    <source>
        <dbReference type="SAM" id="MobiDB-lite"/>
    </source>
</evidence>
<keyword evidence="5" id="KW-1185">Reference proteome</keyword>
<dbReference type="InterPro" id="IPR040681">
    <property type="entry name" value="HOATZ-like"/>
</dbReference>
<protein>
    <recommendedName>
        <fullName evidence="2">Cilia- and flagella-associated protein HOATZ</fullName>
    </recommendedName>
</protein>
<dbReference type="PANTHER" id="PTHR47231:SF1">
    <property type="entry name" value="CILIA- AND FLAGELLA-ASSOCIATED PROTEIN HOATZ"/>
    <property type="match status" value="1"/>
</dbReference>
<comment type="similarity">
    <text evidence="1">Belongs to the HOATZ family.</text>
</comment>
<dbReference type="Pfam" id="PF17664">
    <property type="entry name" value="HOATZ-like"/>
    <property type="match status" value="1"/>
</dbReference>
<gene>
    <name evidence="4" type="ORF">IRJ41_005789</name>
</gene>
<evidence type="ECO:0000313" key="4">
    <source>
        <dbReference type="EMBL" id="KAI7812621.1"/>
    </source>
</evidence>
<dbReference type="PANTHER" id="PTHR47231">
    <property type="entry name" value="UPF0722 PROTEIN C11ORF88"/>
    <property type="match status" value="1"/>
</dbReference>
<dbReference type="Proteomes" id="UP001059041">
    <property type="component" value="Linkage Group LG2"/>
</dbReference>